<evidence type="ECO:0000256" key="4">
    <source>
        <dbReference type="ARBA" id="ARBA00022840"/>
    </source>
</evidence>
<dbReference type="SUPFAM" id="SSF56801">
    <property type="entry name" value="Acetyl-CoA synthetase-like"/>
    <property type="match status" value="1"/>
</dbReference>
<dbReference type="InterPro" id="IPR045851">
    <property type="entry name" value="AMP-bd_C_sf"/>
</dbReference>
<dbReference type="InterPro" id="IPR025110">
    <property type="entry name" value="AMP-bd_C"/>
</dbReference>
<dbReference type="InterPro" id="IPR000873">
    <property type="entry name" value="AMP-dep_synth/lig_dom"/>
</dbReference>
<dbReference type="PANTHER" id="PTHR42921:SF1">
    <property type="entry name" value="ACETOACETYL-COA SYNTHETASE"/>
    <property type="match status" value="1"/>
</dbReference>
<dbReference type="InterPro" id="IPR020845">
    <property type="entry name" value="AMP-binding_CS"/>
</dbReference>
<dbReference type="Gene3D" id="3.30.300.30">
    <property type="match status" value="1"/>
</dbReference>
<comment type="similarity">
    <text evidence="1">Belongs to the ATP-dependent AMP-binding enzyme family.</text>
</comment>
<dbReference type="Pfam" id="PF16177">
    <property type="entry name" value="ACAS_N"/>
    <property type="match status" value="1"/>
</dbReference>
<dbReference type="InterPro" id="IPR042099">
    <property type="entry name" value="ANL_N_sf"/>
</dbReference>
<evidence type="ECO:0000313" key="8">
    <source>
        <dbReference type="EMBL" id="MDT0274372.1"/>
    </source>
</evidence>
<dbReference type="NCBIfam" id="TIGR01217">
    <property type="entry name" value="ac_ac_CoA_syn"/>
    <property type="match status" value="1"/>
</dbReference>
<dbReference type="InterPro" id="IPR005914">
    <property type="entry name" value="Acac_CoA_synth"/>
</dbReference>
<feature type="domain" description="Acetyl-coenzyme A synthetase N-terminal" evidence="7">
    <location>
        <begin position="48"/>
        <end position="102"/>
    </location>
</feature>
<keyword evidence="3" id="KW-0547">Nucleotide-binding</keyword>
<name>A0ABU2K2H1_9ACTN</name>
<dbReference type="Pfam" id="PF13193">
    <property type="entry name" value="AMP-binding_C"/>
    <property type="match status" value="1"/>
</dbReference>
<reference evidence="9" key="1">
    <citation type="submission" date="2023-07" db="EMBL/GenBank/DDBJ databases">
        <title>30 novel species of actinomycetes from the DSMZ collection.</title>
        <authorList>
            <person name="Nouioui I."/>
        </authorList>
    </citation>
    <scope>NUCLEOTIDE SEQUENCE [LARGE SCALE GENOMIC DNA]</scope>
    <source>
        <strain evidence="9">DSM 46792</strain>
    </source>
</reference>
<dbReference type="PANTHER" id="PTHR42921">
    <property type="entry name" value="ACETOACETYL-COA SYNTHETASE"/>
    <property type="match status" value="1"/>
</dbReference>
<dbReference type="PROSITE" id="PS00455">
    <property type="entry name" value="AMP_BINDING"/>
    <property type="match status" value="1"/>
</dbReference>
<proteinExistence type="inferred from homology"/>
<evidence type="ECO:0000256" key="3">
    <source>
        <dbReference type="ARBA" id="ARBA00022741"/>
    </source>
</evidence>
<dbReference type="InterPro" id="IPR032387">
    <property type="entry name" value="ACAS_N"/>
</dbReference>
<evidence type="ECO:0000259" key="5">
    <source>
        <dbReference type="Pfam" id="PF00501"/>
    </source>
</evidence>
<dbReference type="Pfam" id="PF00501">
    <property type="entry name" value="AMP-binding"/>
    <property type="match status" value="1"/>
</dbReference>
<evidence type="ECO:0000256" key="2">
    <source>
        <dbReference type="ARBA" id="ARBA00022598"/>
    </source>
</evidence>
<dbReference type="EMBL" id="JAVREI010000001">
    <property type="protein sequence ID" value="MDT0274372.1"/>
    <property type="molecule type" value="Genomic_DNA"/>
</dbReference>
<dbReference type="Gene3D" id="3.40.50.12780">
    <property type="entry name" value="N-terminal domain of ligase-like"/>
    <property type="match status" value="1"/>
</dbReference>
<keyword evidence="2 8" id="KW-0436">Ligase</keyword>
<evidence type="ECO:0000259" key="7">
    <source>
        <dbReference type="Pfam" id="PF16177"/>
    </source>
</evidence>
<accession>A0ABU2K2H1</accession>
<dbReference type="GO" id="GO:0030729">
    <property type="term" value="F:acetoacetate-CoA ligase activity"/>
    <property type="evidence" value="ECO:0007669"/>
    <property type="project" value="UniProtKB-EC"/>
</dbReference>
<organism evidence="8 9">
    <name type="scientific">Blastococcus goldschmidtiae</name>
    <dbReference type="NCBI Taxonomy" id="3075546"/>
    <lineage>
        <taxon>Bacteria</taxon>
        <taxon>Bacillati</taxon>
        <taxon>Actinomycetota</taxon>
        <taxon>Actinomycetes</taxon>
        <taxon>Geodermatophilales</taxon>
        <taxon>Geodermatophilaceae</taxon>
        <taxon>Blastococcus</taxon>
    </lineage>
</organism>
<dbReference type="RefSeq" id="WP_311343224.1">
    <property type="nucleotide sequence ID" value="NZ_JAVREI010000001.1"/>
</dbReference>
<evidence type="ECO:0000259" key="6">
    <source>
        <dbReference type="Pfam" id="PF13193"/>
    </source>
</evidence>
<gene>
    <name evidence="8" type="ORF">RM425_00500</name>
</gene>
<evidence type="ECO:0000313" key="9">
    <source>
        <dbReference type="Proteomes" id="UP001183222"/>
    </source>
</evidence>
<dbReference type="NCBIfam" id="NF002937">
    <property type="entry name" value="PRK03584.1"/>
    <property type="match status" value="1"/>
</dbReference>
<feature type="domain" description="AMP-dependent synthetase/ligase" evidence="5">
    <location>
        <begin position="108"/>
        <end position="477"/>
    </location>
</feature>
<protein>
    <submittedName>
        <fullName evidence="8">Acetoacetate--CoA ligase</fullName>
        <ecNumber evidence="8">6.2.1.16</ecNumber>
    </submittedName>
</protein>
<dbReference type="EC" id="6.2.1.16" evidence="8"/>
<evidence type="ECO:0000256" key="1">
    <source>
        <dbReference type="ARBA" id="ARBA00006432"/>
    </source>
</evidence>
<comment type="caution">
    <text evidence="8">The sequence shown here is derived from an EMBL/GenBank/DDBJ whole genome shotgun (WGS) entry which is preliminary data.</text>
</comment>
<keyword evidence="9" id="KW-1185">Reference proteome</keyword>
<feature type="domain" description="AMP-binding enzyme C-terminal" evidence="6">
    <location>
        <begin position="544"/>
        <end position="619"/>
    </location>
</feature>
<keyword evidence="4" id="KW-0067">ATP-binding</keyword>
<dbReference type="Proteomes" id="UP001183222">
    <property type="component" value="Unassembled WGS sequence"/>
</dbReference>
<sequence>MTGDIDLGTTEAGQVLWAPSAERRESSQLTTFARRVESRYGVQVPDHESLWRWSVDHLEDFWAEVWDFFGIAPGTSYDAVLTDRSMPGAVWFPGARLNYAEHILRRGEGRGGETALVAVAEDGTTSEVTWDELTRQVGAVATAMRRMGVREGERVVGYLPNVPQAVVAFLAAASIGAVWSACGPEIGLQSAVDRFAQLEPVLLIAVDGYRFGGRTHDRRELVGELAAALPTLRDVVHVPVPGVEQSGTGTAWADLLAEPGEAAPVQLPFDHPLWVVYSSGTTGLPKGLVHGHGGVLLMASAQRLMSDPQPGDRGMSYTSTTWIMWNGMVSGLLGGGTAVLYDGNPMYPSVDRLWQLAEEHRLTGLGVSPGYLQACEKAGLHPARDHDLSALRSLGVTGSPLPAGSFRWVYDELGPDFVLRVFSGGTDFAATLVGGSPWLPVYLGEMSGRQLGCHVESWDAEGRPLVDEVGELVILSPMPSMPLRIWGDEDGRRYHDAYFDTYPGVWRHGDWLTVTSRGSCIIHGRSDSTLNRHGVRMGSSDIYQAVEALPEVAEALVLGVEQPDGGYWLPLFVRLADGAVLDEPLVDRIRAAVRTQASPRHVPDEVLEVPAIPHTTTGKKLEVPIKRIFQGVAVERACNLGAVDDPAAVTWFADLAARRQRADR</sequence>